<name>A0A0E0Q765_ORYRU</name>
<evidence type="ECO:0000256" key="1">
    <source>
        <dbReference type="SAM" id="MobiDB-lite"/>
    </source>
</evidence>
<feature type="region of interest" description="Disordered" evidence="1">
    <location>
        <begin position="52"/>
        <end position="77"/>
    </location>
</feature>
<organism evidence="2 3">
    <name type="scientific">Oryza rufipogon</name>
    <name type="common">Brownbeard rice</name>
    <name type="synonym">Asian wild rice</name>
    <dbReference type="NCBI Taxonomy" id="4529"/>
    <lineage>
        <taxon>Eukaryota</taxon>
        <taxon>Viridiplantae</taxon>
        <taxon>Streptophyta</taxon>
        <taxon>Embryophyta</taxon>
        <taxon>Tracheophyta</taxon>
        <taxon>Spermatophyta</taxon>
        <taxon>Magnoliopsida</taxon>
        <taxon>Liliopsida</taxon>
        <taxon>Poales</taxon>
        <taxon>Poaceae</taxon>
        <taxon>BOP clade</taxon>
        <taxon>Oryzoideae</taxon>
        <taxon>Oryzeae</taxon>
        <taxon>Oryzinae</taxon>
        <taxon>Oryza</taxon>
    </lineage>
</organism>
<accession>A0A0E0Q765</accession>
<feature type="compositionally biased region" description="Polar residues" evidence="1">
    <location>
        <begin position="1"/>
        <end position="10"/>
    </location>
</feature>
<keyword evidence="3" id="KW-1185">Reference proteome</keyword>
<dbReference type="AlphaFoldDB" id="A0A0E0Q765"/>
<evidence type="ECO:0000313" key="2">
    <source>
        <dbReference type="EnsemblPlants" id="ORUFI07G11740.1"/>
    </source>
</evidence>
<protein>
    <submittedName>
        <fullName evidence="2">Uncharacterized protein</fullName>
    </submittedName>
</protein>
<feature type="compositionally biased region" description="Basic residues" evidence="1">
    <location>
        <begin position="52"/>
        <end position="64"/>
    </location>
</feature>
<dbReference type="HOGENOM" id="CLU_2642428_0_0_1"/>
<reference evidence="2" key="2">
    <citation type="submission" date="2015-06" db="UniProtKB">
        <authorList>
            <consortium name="EnsemblPlants"/>
        </authorList>
    </citation>
    <scope>IDENTIFICATION</scope>
</reference>
<dbReference type="Proteomes" id="UP000008022">
    <property type="component" value="Unassembled WGS sequence"/>
</dbReference>
<sequence length="77" mass="8345">MRRRSPSPSHATAVPVPSRRATFPVPSHAAAIPVPSHPAELNYASAAHHLQRRGGRHRGAIAKQRRGDEGVEVSTQR</sequence>
<reference evidence="3" key="1">
    <citation type="submission" date="2013-06" db="EMBL/GenBank/DDBJ databases">
        <authorList>
            <person name="Zhao Q."/>
        </authorList>
    </citation>
    <scope>NUCLEOTIDE SEQUENCE</scope>
    <source>
        <strain evidence="3">cv. W1943</strain>
    </source>
</reference>
<dbReference type="Gramene" id="ORUFI07G11740.1">
    <property type="protein sequence ID" value="ORUFI07G11740.1"/>
    <property type="gene ID" value="ORUFI07G11740"/>
</dbReference>
<evidence type="ECO:0000313" key="3">
    <source>
        <dbReference type="Proteomes" id="UP000008022"/>
    </source>
</evidence>
<proteinExistence type="predicted"/>
<dbReference type="EnsemblPlants" id="ORUFI07G11740.1">
    <property type="protein sequence ID" value="ORUFI07G11740.1"/>
    <property type="gene ID" value="ORUFI07G11740"/>
</dbReference>
<feature type="region of interest" description="Disordered" evidence="1">
    <location>
        <begin position="1"/>
        <end position="20"/>
    </location>
</feature>